<dbReference type="Pfam" id="PF05699">
    <property type="entry name" value="Dimer_Tnp_hAT"/>
    <property type="match status" value="1"/>
</dbReference>
<reference evidence="4 5" key="1">
    <citation type="journal article" date="2023" name="Insect Mol. Biol.">
        <title>Genome sequencing provides insights into the evolution of gene families encoding plant cell wall-degrading enzymes in longhorned beetles.</title>
        <authorList>
            <person name="Shin N.R."/>
            <person name="Okamura Y."/>
            <person name="Kirsch R."/>
            <person name="Pauchet Y."/>
        </authorList>
    </citation>
    <scope>NUCLEOTIDE SEQUENCE [LARGE SCALE GENOMIC DNA]</scope>
    <source>
        <strain evidence="4">EAD_L_NR</strain>
    </source>
</reference>
<evidence type="ECO:0000259" key="3">
    <source>
        <dbReference type="Pfam" id="PF05699"/>
    </source>
</evidence>
<proteinExistence type="predicted"/>
<comment type="caution">
    <text evidence="4">The sequence shown here is derived from an EMBL/GenBank/DDBJ whole genome shotgun (WGS) entry which is preliminary data.</text>
</comment>
<dbReference type="GO" id="GO:0046983">
    <property type="term" value="F:protein dimerization activity"/>
    <property type="evidence" value="ECO:0007669"/>
    <property type="project" value="InterPro"/>
</dbReference>
<organism evidence="4 5">
    <name type="scientific">Exocentrus adspersus</name>
    <dbReference type="NCBI Taxonomy" id="1586481"/>
    <lineage>
        <taxon>Eukaryota</taxon>
        <taxon>Metazoa</taxon>
        <taxon>Ecdysozoa</taxon>
        <taxon>Arthropoda</taxon>
        <taxon>Hexapoda</taxon>
        <taxon>Insecta</taxon>
        <taxon>Pterygota</taxon>
        <taxon>Neoptera</taxon>
        <taxon>Endopterygota</taxon>
        <taxon>Coleoptera</taxon>
        <taxon>Polyphaga</taxon>
        <taxon>Cucujiformia</taxon>
        <taxon>Chrysomeloidea</taxon>
        <taxon>Cerambycidae</taxon>
        <taxon>Lamiinae</taxon>
        <taxon>Acanthocinini</taxon>
        <taxon>Exocentrus</taxon>
    </lineage>
</organism>
<dbReference type="Proteomes" id="UP001159042">
    <property type="component" value="Unassembled WGS sequence"/>
</dbReference>
<dbReference type="SUPFAM" id="SSF140996">
    <property type="entry name" value="Hermes dimerisation domain"/>
    <property type="match status" value="1"/>
</dbReference>
<feature type="domain" description="HAT C-terminal dimerisation" evidence="3">
    <location>
        <begin position="453"/>
        <end position="515"/>
    </location>
</feature>
<dbReference type="GO" id="GO:0005634">
    <property type="term" value="C:nucleus"/>
    <property type="evidence" value="ECO:0007669"/>
    <property type="project" value="TreeGrafter"/>
</dbReference>
<dbReference type="PANTHER" id="PTHR46169:SF29">
    <property type="entry name" value="DNA REPLICATION-RELATED ELEMENT FACTOR, ISOFORM A"/>
    <property type="match status" value="1"/>
</dbReference>
<evidence type="ECO:0000313" key="4">
    <source>
        <dbReference type="EMBL" id="KAJ8914845.1"/>
    </source>
</evidence>
<dbReference type="SUPFAM" id="SSF53098">
    <property type="entry name" value="Ribonuclease H-like"/>
    <property type="match status" value="1"/>
</dbReference>
<dbReference type="PANTHER" id="PTHR46169">
    <property type="entry name" value="DNA REPLICATION-RELATED ELEMENT FACTOR, ISOFORM A"/>
    <property type="match status" value="1"/>
</dbReference>
<evidence type="ECO:0000259" key="2">
    <source>
        <dbReference type="Pfam" id="PF04937"/>
    </source>
</evidence>
<feature type="region of interest" description="Disordered" evidence="1">
    <location>
        <begin position="28"/>
        <end position="51"/>
    </location>
</feature>
<accession>A0AAV8VLD4</accession>
<dbReference type="EMBL" id="JANEYG010000062">
    <property type="protein sequence ID" value="KAJ8914845.1"/>
    <property type="molecule type" value="Genomic_DNA"/>
</dbReference>
<dbReference type="Pfam" id="PF04937">
    <property type="entry name" value="DUF659"/>
    <property type="match status" value="1"/>
</dbReference>
<dbReference type="InterPro" id="IPR008906">
    <property type="entry name" value="HATC_C_dom"/>
</dbReference>
<evidence type="ECO:0000313" key="5">
    <source>
        <dbReference type="Proteomes" id="UP001159042"/>
    </source>
</evidence>
<dbReference type="AlphaFoldDB" id="A0AAV8VLD4"/>
<dbReference type="InterPro" id="IPR052717">
    <property type="entry name" value="Vacuolar_transposase_reg"/>
</dbReference>
<dbReference type="InterPro" id="IPR007021">
    <property type="entry name" value="DUF659"/>
</dbReference>
<evidence type="ECO:0008006" key="6">
    <source>
        <dbReference type="Google" id="ProtNLM"/>
    </source>
</evidence>
<feature type="region of interest" description="Disordered" evidence="1">
    <location>
        <begin position="541"/>
        <end position="571"/>
    </location>
</feature>
<dbReference type="InterPro" id="IPR012337">
    <property type="entry name" value="RNaseH-like_sf"/>
</dbReference>
<evidence type="ECO:0000256" key="1">
    <source>
        <dbReference type="SAM" id="MobiDB-lite"/>
    </source>
</evidence>
<keyword evidence="5" id="KW-1185">Reference proteome</keyword>
<protein>
    <recommendedName>
        <fullName evidence="6">DUF659 domain-containing protein</fullName>
    </recommendedName>
</protein>
<feature type="domain" description="DUF659" evidence="2">
    <location>
        <begin position="157"/>
        <end position="247"/>
    </location>
</feature>
<gene>
    <name evidence="4" type="ORF">NQ315_014858</name>
</gene>
<sequence>MVKHITECKKCPEKVKALFGKQRRTLSLNNDSTDTAEGADDQTKESNKENIVTPVRAVPPAVGYESCGLQSNCRYKASTATSTSIASTTTAITKPKEKLSTKITSYIDTCNELMKERLDQALARALFSGTIPFRFVENGHFKRFLQLLKTAYIPPGRTTISTVLLDKEYLLIQKCIKLKVENATSMTLLSDGWADINGIPLINIILSCPEPIFIKAIDSQTEKHTAGYIFSVLDQVIDEYGPEKIHTIDQIGKEIALLTLAETRWSSLNNSIESLLKNKEYIQAAVFDKNISNMQELKTIKKVILDENFWTKLSNCYNILSPISKAISLIEGDKYMTIQFIYLSICEIENCINEISDLLPADHKNKLTKSLEERKQFLLYDVHLAAHLLDPKQQGNKLDNDKMTTVMEFILKVASDMGLNENDILLDLVNYNARNELWEKGLVWKAAACTSSVAWWKGVCKNKILSEVVVRILNFPASSASCERNWKDFALIKTKKRNRLTIQKTEKLVAVKYNLKLLKPEDVSEIRGDKIVRNDIDENVNNSVHMETEESEKDSININSDDDDTDMESYNTEDILDEDSERELPIQSDEDANYEMGKQTTQELELHDENLEEFILEEATEISEEGSREEIFANESPVQPSIENQKILVVKDFLIFDKLT</sequence>
<name>A0AAV8VLD4_9CUCU</name>
<dbReference type="GO" id="GO:0006357">
    <property type="term" value="P:regulation of transcription by RNA polymerase II"/>
    <property type="evidence" value="ECO:0007669"/>
    <property type="project" value="TreeGrafter"/>
</dbReference>